<reference evidence="3" key="1">
    <citation type="submission" date="2019-06" db="EMBL/GenBank/DDBJ databases">
        <authorList>
            <consortium name="Wellcome Sanger Institute Data Sharing"/>
        </authorList>
    </citation>
    <scope>NUCLEOTIDE SEQUENCE [LARGE SCALE GENOMIC DNA]</scope>
</reference>
<dbReference type="GO" id="GO:0008017">
    <property type="term" value="F:microtubule binding"/>
    <property type="evidence" value="ECO:0007669"/>
    <property type="project" value="TreeGrafter"/>
</dbReference>
<dbReference type="SMART" id="SM00302">
    <property type="entry name" value="GED"/>
    <property type="match status" value="1"/>
</dbReference>
<dbReference type="GO" id="GO:0016185">
    <property type="term" value="P:synaptic vesicle budding from presynaptic endocytic zone membrane"/>
    <property type="evidence" value="ECO:0007669"/>
    <property type="project" value="TreeGrafter"/>
</dbReference>
<dbReference type="GeneTree" id="ENSGT00940000158056"/>
<evidence type="ECO:0000313" key="3">
    <source>
        <dbReference type="Ensembl" id="ENSMMDP00005030545.1"/>
    </source>
</evidence>
<dbReference type="AlphaFoldDB" id="A0A667YJ98"/>
<proteinExistence type="predicted"/>
<dbReference type="InterPro" id="IPR020850">
    <property type="entry name" value="GED_dom"/>
</dbReference>
<sequence>MDPQLGRQVETIRNLVDSYMNIVCKTIRDLMPKAIMHLMINNVKEFIGSELLAQLYALGETSVLMDESPEQEQRREEVLRTHTALKEALAIIGDISTSTCSTPLPPPVNSSRIQACRYTQLDYSDTQMVTSASNPTPHKKTLTAPTSSTRGPAPIAPRAPTHSGPPPSSGADGLQQPASQPGRVPPSVPR</sequence>
<dbReference type="GO" id="GO:0005525">
    <property type="term" value="F:GTP binding"/>
    <property type="evidence" value="ECO:0007669"/>
    <property type="project" value="InterPro"/>
</dbReference>
<dbReference type="InterPro" id="IPR022812">
    <property type="entry name" value="Dynamin"/>
</dbReference>
<dbReference type="GO" id="GO:0098793">
    <property type="term" value="C:presynapse"/>
    <property type="evidence" value="ECO:0007669"/>
    <property type="project" value="GOC"/>
</dbReference>
<dbReference type="PANTHER" id="PTHR11566:SF54">
    <property type="entry name" value="DYNAMIN-3"/>
    <property type="match status" value="1"/>
</dbReference>
<organism evidence="3 4">
    <name type="scientific">Myripristis murdjan</name>
    <name type="common">pinecone soldierfish</name>
    <dbReference type="NCBI Taxonomy" id="586833"/>
    <lineage>
        <taxon>Eukaryota</taxon>
        <taxon>Metazoa</taxon>
        <taxon>Chordata</taxon>
        <taxon>Craniata</taxon>
        <taxon>Vertebrata</taxon>
        <taxon>Euteleostomi</taxon>
        <taxon>Actinopterygii</taxon>
        <taxon>Neopterygii</taxon>
        <taxon>Teleostei</taxon>
        <taxon>Neoteleostei</taxon>
        <taxon>Acanthomorphata</taxon>
        <taxon>Holocentriformes</taxon>
        <taxon>Holocentridae</taxon>
        <taxon>Myripristis</taxon>
    </lineage>
</organism>
<dbReference type="GO" id="GO:0005737">
    <property type="term" value="C:cytoplasm"/>
    <property type="evidence" value="ECO:0007669"/>
    <property type="project" value="TreeGrafter"/>
</dbReference>
<keyword evidence="4" id="KW-1185">Reference proteome</keyword>
<dbReference type="Gene3D" id="1.20.120.1240">
    <property type="entry name" value="Dynamin, middle domain"/>
    <property type="match status" value="1"/>
</dbReference>
<dbReference type="GO" id="GO:0003924">
    <property type="term" value="F:GTPase activity"/>
    <property type="evidence" value="ECO:0007669"/>
    <property type="project" value="InterPro"/>
</dbReference>
<dbReference type="Proteomes" id="UP000472263">
    <property type="component" value="Chromosome 4"/>
</dbReference>
<feature type="region of interest" description="Disordered" evidence="1">
    <location>
        <begin position="128"/>
        <end position="190"/>
    </location>
</feature>
<dbReference type="GO" id="GO:0005874">
    <property type="term" value="C:microtubule"/>
    <property type="evidence" value="ECO:0007669"/>
    <property type="project" value="TreeGrafter"/>
</dbReference>
<name>A0A667YJ98_9TELE</name>
<dbReference type="Ensembl" id="ENSMMDT00005031248.1">
    <property type="protein sequence ID" value="ENSMMDP00005030545.1"/>
    <property type="gene ID" value="ENSMMDG00005014469.1"/>
</dbReference>
<dbReference type="GO" id="GO:0005886">
    <property type="term" value="C:plasma membrane"/>
    <property type="evidence" value="ECO:0007669"/>
    <property type="project" value="TreeGrafter"/>
</dbReference>
<dbReference type="GO" id="GO:0031623">
    <property type="term" value="P:receptor internalization"/>
    <property type="evidence" value="ECO:0007669"/>
    <property type="project" value="TreeGrafter"/>
</dbReference>
<dbReference type="InParanoid" id="A0A667YJ98"/>
<dbReference type="Pfam" id="PF02212">
    <property type="entry name" value="GED"/>
    <property type="match status" value="1"/>
</dbReference>
<reference evidence="3" key="2">
    <citation type="submission" date="2025-08" db="UniProtKB">
        <authorList>
            <consortium name="Ensembl"/>
        </authorList>
    </citation>
    <scope>IDENTIFICATION</scope>
</reference>
<dbReference type="PROSITE" id="PS51388">
    <property type="entry name" value="GED"/>
    <property type="match status" value="1"/>
</dbReference>
<evidence type="ECO:0000259" key="2">
    <source>
        <dbReference type="PROSITE" id="PS51388"/>
    </source>
</evidence>
<evidence type="ECO:0000256" key="1">
    <source>
        <dbReference type="SAM" id="MobiDB-lite"/>
    </source>
</evidence>
<accession>A0A667YJ98</accession>
<dbReference type="PANTHER" id="PTHR11566">
    <property type="entry name" value="DYNAMIN"/>
    <property type="match status" value="1"/>
</dbReference>
<feature type="domain" description="GED" evidence="2">
    <location>
        <begin position="9"/>
        <end position="100"/>
    </location>
</feature>
<evidence type="ECO:0000313" key="4">
    <source>
        <dbReference type="Proteomes" id="UP000472263"/>
    </source>
</evidence>
<reference evidence="3" key="3">
    <citation type="submission" date="2025-09" db="UniProtKB">
        <authorList>
            <consortium name="Ensembl"/>
        </authorList>
    </citation>
    <scope>IDENTIFICATION</scope>
</reference>
<protein>
    <recommendedName>
        <fullName evidence="2">GED domain-containing protein</fullName>
    </recommendedName>
</protein>
<dbReference type="InterPro" id="IPR003130">
    <property type="entry name" value="GED"/>
</dbReference>